<organism evidence="3 4">
    <name type="scientific">Collybiopsis luxurians FD-317 M1</name>
    <dbReference type="NCBI Taxonomy" id="944289"/>
    <lineage>
        <taxon>Eukaryota</taxon>
        <taxon>Fungi</taxon>
        <taxon>Dikarya</taxon>
        <taxon>Basidiomycota</taxon>
        <taxon>Agaricomycotina</taxon>
        <taxon>Agaricomycetes</taxon>
        <taxon>Agaricomycetidae</taxon>
        <taxon>Agaricales</taxon>
        <taxon>Marasmiineae</taxon>
        <taxon>Omphalotaceae</taxon>
        <taxon>Collybiopsis</taxon>
        <taxon>Collybiopsis luxurians</taxon>
    </lineage>
</organism>
<accession>A0A0D0C090</accession>
<dbReference type="OrthoDB" id="163438at2759"/>
<dbReference type="InterPro" id="IPR056884">
    <property type="entry name" value="NPHP3-like_N"/>
</dbReference>
<evidence type="ECO:0000313" key="4">
    <source>
        <dbReference type="Proteomes" id="UP000053593"/>
    </source>
</evidence>
<name>A0A0D0C090_9AGAR</name>
<dbReference type="SUPFAM" id="SSF52540">
    <property type="entry name" value="P-loop containing nucleoside triphosphate hydrolases"/>
    <property type="match status" value="1"/>
</dbReference>
<proteinExistence type="predicted"/>
<keyword evidence="1" id="KW-0677">Repeat</keyword>
<dbReference type="Gene3D" id="3.40.50.300">
    <property type="entry name" value="P-loop containing nucleotide triphosphate hydrolases"/>
    <property type="match status" value="1"/>
</dbReference>
<dbReference type="Proteomes" id="UP000053593">
    <property type="component" value="Unassembled WGS sequence"/>
</dbReference>
<dbReference type="PANTHER" id="PTHR10039:SF14">
    <property type="entry name" value="NACHT DOMAIN-CONTAINING PROTEIN"/>
    <property type="match status" value="1"/>
</dbReference>
<dbReference type="AlphaFoldDB" id="A0A0D0C090"/>
<dbReference type="PANTHER" id="PTHR10039">
    <property type="entry name" value="AMELOGENIN"/>
    <property type="match status" value="1"/>
</dbReference>
<evidence type="ECO:0000259" key="2">
    <source>
        <dbReference type="Pfam" id="PF24883"/>
    </source>
</evidence>
<keyword evidence="4" id="KW-1185">Reference proteome</keyword>
<feature type="domain" description="Nephrocystin 3-like N-terminal" evidence="2">
    <location>
        <begin position="2"/>
        <end position="137"/>
    </location>
</feature>
<reference evidence="3 4" key="1">
    <citation type="submission" date="2014-04" db="EMBL/GenBank/DDBJ databases">
        <title>Evolutionary Origins and Diversification of the Mycorrhizal Mutualists.</title>
        <authorList>
            <consortium name="DOE Joint Genome Institute"/>
            <consortium name="Mycorrhizal Genomics Consortium"/>
            <person name="Kohler A."/>
            <person name="Kuo A."/>
            <person name="Nagy L.G."/>
            <person name="Floudas D."/>
            <person name="Copeland A."/>
            <person name="Barry K.W."/>
            <person name="Cichocki N."/>
            <person name="Veneault-Fourrey C."/>
            <person name="LaButti K."/>
            <person name="Lindquist E.A."/>
            <person name="Lipzen A."/>
            <person name="Lundell T."/>
            <person name="Morin E."/>
            <person name="Murat C."/>
            <person name="Riley R."/>
            <person name="Ohm R."/>
            <person name="Sun H."/>
            <person name="Tunlid A."/>
            <person name="Henrissat B."/>
            <person name="Grigoriev I.V."/>
            <person name="Hibbett D.S."/>
            <person name="Martin F."/>
        </authorList>
    </citation>
    <scope>NUCLEOTIDE SEQUENCE [LARGE SCALE GENOMIC DNA]</scope>
    <source>
        <strain evidence="3 4">FD-317 M1</strain>
    </source>
</reference>
<dbReference type="InterPro" id="IPR027417">
    <property type="entry name" value="P-loop_NTPase"/>
</dbReference>
<dbReference type="Pfam" id="PF24883">
    <property type="entry name" value="NPHP3_N"/>
    <property type="match status" value="1"/>
</dbReference>
<gene>
    <name evidence="3" type="ORF">GYMLUDRAFT_248522</name>
</gene>
<evidence type="ECO:0000313" key="3">
    <source>
        <dbReference type="EMBL" id="KIK55714.1"/>
    </source>
</evidence>
<dbReference type="HOGENOM" id="CLU_1098607_0_0_1"/>
<sequence>MFLLHGAAGTGKSAITHTIGMKLKDLNYFGAFFAFKWNLAADPFQAVQAIAHELGKHIPEFKKALVNILEKDSDILHDPNIEELTGPAKDINQSSPVVIILDALDEIEEERRRGFITLLMDKKHDLPNNFYIFVTSRSEQDIMKHVNKHANWLDAMNMDKLDETTEDISKYVLGYITKEEKVEEIKEAQCKHIAEKAGNYFQWAATGCRELCDKKGGVDPNYLFDQLMELAPKNEHKYLLDEMYKLIQSAQKL</sequence>
<dbReference type="EMBL" id="KN834804">
    <property type="protein sequence ID" value="KIK55714.1"/>
    <property type="molecule type" value="Genomic_DNA"/>
</dbReference>
<protein>
    <recommendedName>
        <fullName evidence="2">Nephrocystin 3-like N-terminal domain-containing protein</fullName>
    </recommendedName>
</protein>
<evidence type="ECO:0000256" key="1">
    <source>
        <dbReference type="ARBA" id="ARBA00022737"/>
    </source>
</evidence>